<keyword evidence="1" id="KW-0808">Transferase</keyword>
<accession>A0A699S656</accession>
<comment type="caution">
    <text evidence="1">The sequence shown here is derived from an EMBL/GenBank/DDBJ whole genome shotgun (WGS) entry which is preliminary data.</text>
</comment>
<dbReference type="AlphaFoldDB" id="A0A699S656"/>
<keyword evidence="1" id="KW-0695">RNA-directed DNA polymerase</keyword>
<organism evidence="1">
    <name type="scientific">Tanacetum cinerariifolium</name>
    <name type="common">Dalmatian daisy</name>
    <name type="synonym">Chrysanthemum cinerariifolium</name>
    <dbReference type="NCBI Taxonomy" id="118510"/>
    <lineage>
        <taxon>Eukaryota</taxon>
        <taxon>Viridiplantae</taxon>
        <taxon>Streptophyta</taxon>
        <taxon>Embryophyta</taxon>
        <taxon>Tracheophyta</taxon>
        <taxon>Spermatophyta</taxon>
        <taxon>Magnoliopsida</taxon>
        <taxon>eudicotyledons</taxon>
        <taxon>Gunneridae</taxon>
        <taxon>Pentapetalae</taxon>
        <taxon>asterids</taxon>
        <taxon>campanulids</taxon>
        <taxon>Asterales</taxon>
        <taxon>Asteraceae</taxon>
        <taxon>Asteroideae</taxon>
        <taxon>Anthemideae</taxon>
        <taxon>Anthemidinae</taxon>
        <taxon>Tanacetum</taxon>
    </lineage>
</organism>
<sequence>KDLPRISRTRGSASKLTTTKSAGKWNVPTFTKTSSVIPTGLEIERSASSRVIHTRKALIDVYEGALTLRVSKEDITFNLNQTSRYSANYNDMTANRIDVIDMAREEYSQEVLGSYDVIACGKVAKIVNR</sequence>
<protein>
    <submittedName>
        <fullName evidence="1">Reverse transcriptase domain-containing protein</fullName>
    </submittedName>
</protein>
<keyword evidence="1" id="KW-0548">Nucleotidyltransferase</keyword>
<reference evidence="1" key="1">
    <citation type="journal article" date="2019" name="Sci. Rep.">
        <title>Draft genome of Tanacetum cinerariifolium, the natural source of mosquito coil.</title>
        <authorList>
            <person name="Yamashiro T."/>
            <person name="Shiraishi A."/>
            <person name="Satake H."/>
            <person name="Nakayama K."/>
        </authorList>
    </citation>
    <scope>NUCLEOTIDE SEQUENCE</scope>
</reference>
<gene>
    <name evidence="1" type="ORF">Tci_864901</name>
</gene>
<feature type="non-terminal residue" evidence="1">
    <location>
        <position position="1"/>
    </location>
</feature>
<name>A0A699S656_TANCI</name>
<evidence type="ECO:0000313" key="1">
    <source>
        <dbReference type="EMBL" id="GFC92931.1"/>
    </source>
</evidence>
<dbReference type="GO" id="GO:0003964">
    <property type="term" value="F:RNA-directed DNA polymerase activity"/>
    <property type="evidence" value="ECO:0007669"/>
    <property type="project" value="UniProtKB-KW"/>
</dbReference>
<proteinExistence type="predicted"/>
<dbReference type="EMBL" id="BKCJ011140238">
    <property type="protein sequence ID" value="GFC92931.1"/>
    <property type="molecule type" value="Genomic_DNA"/>
</dbReference>